<gene>
    <name evidence="1" type="ORF">KSP39_PZI004524</name>
</gene>
<keyword evidence="2" id="KW-1185">Reference proteome</keyword>
<dbReference type="Proteomes" id="UP001418222">
    <property type="component" value="Unassembled WGS sequence"/>
</dbReference>
<accession>A0AAP0GC53</accession>
<sequence>MLTLSQSSPSISRRITDLFLLRGCPDEQDSGSGFVPNGEGELPDILGLVGDHRRLRRPLHRTSDLRLREHALKGFRSAPDPLPPEPEEEPVLEQRKLCSIETNEAETEEGKELVEVMWPPVPPPPPELGEVVRSLNLQAGNLAGDEADWEKALVESTGENRGKKQGMAGDFNMLALDGMYDDHGTPASGFADGSSDPFAALAAVPPPPWVQMSEMERKRHQLVEEQLRWQYCAREGRQGNFPSAFYPMGAYQQWL</sequence>
<dbReference type="AlphaFoldDB" id="A0AAP0GC53"/>
<evidence type="ECO:0000313" key="1">
    <source>
        <dbReference type="EMBL" id="KAK8950891.1"/>
    </source>
</evidence>
<evidence type="ECO:0000313" key="2">
    <source>
        <dbReference type="Proteomes" id="UP001418222"/>
    </source>
</evidence>
<comment type="caution">
    <text evidence="1">The sequence shown here is derived from an EMBL/GenBank/DDBJ whole genome shotgun (WGS) entry which is preliminary data.</text>
</comment>
<dbReference type="EMBL" id="JBBWWQ010000003">
    <property type="protein sequence ID" value="KAK8950891.1"/>
    <property type="molecule type" value="Genomic_DNA"/>
</dbReference>
<name>A0AAP0GC53_9ASPA</name>
<protein>
    <submittedName>
        <fullName evidence="1">Uncharacterized protein</fullName>
    </submittedName>
</protein>
<proteinExistence type="predicted"/>
<organism evidence="1 2">
    <name type="scientific">Platanthera zijinensis</name>
    <dbReference type="NCBI Taxonomy" id="2320716"/>
    <lineage>
        <taxon>Eukaryota</taxon>
        <taxon>Viridiplantae</taxon>
        <taxon>Streptophyta</taxon>
        <taxon>Embryophyta</taxon>
        <taxon>Tracheophyta</taxon>
        <taxon>Spermatophyta</taxon>
        <taxon>Magnoliopsida</taxon>
        <taxon>Liliopsida</taxon>
        <taxon>Asparagales</taxon>
        <taxon>Orchidaceae</taxon>
        <taxon>Orchidoideae</taxon>
        <taxon>Orchideae</taxon>
        <taxon>Orchidinae</taxon>
        <taxon>Platanthera</taxon>
    </lineage>
</organism>
<reference evidence="1 2" key="1">
    <citation type="journal article" date="2022" name="Nat. Plants">
        <title>Genomes of leafy and leafless Platanthera orchids illuminate the evolution of mycoheterotrophy.</title>
        <authorList>
            <person name="Li M.H."/>
            <person name="Liu K.W."/>
            <person name="Li Z."/>
            <person name="Lu H.C."/>
            <person name="Ye Q.L."/>
            <person name="Zhang D."/>
            <person name="Wang J.Y."/>
            <person name="Li Y.F."/>
            <person name="Zhong Z.M."/>
            <person name="Liu X."/>
            <person name="Yu X."/>
            <person name="Liu D.K."/>
            <person name="Tu X.D."/>
            <person name="Liu B."/>
            <person name="Hao Y."/>
            <person name="Liao X.Y."/>
            <person name="Jiang Y.T."/>
            <person name="Sun W.H."/>
            <person name="Chen J."/>
            <person name="Chen Y.Q."/>
            <person name="Ai Y."/>
            <person name="Zhai J.W."/>
            <person name="Wu S.S."/>
            <person name="Zhou Z."/>
            <person name="Hsiao Y.Y."/>
            <person name="Wu W.L."/>
            <person name="Chen Y.Y."/>
            <person name="Lin Y.F."/>
            <person name="Hsu J.L."/>
            <person name="Li C.Y."/>
            <person name="Wang Z.W."/>
            <person name="Zhao X."/>
            <person name="Zhong W.Y."/>
            <person name="Ma X.K."/>
            <person name="Ma L."/>
            <person name="Huang J."/>
            <person name="Chen G.Z."/>
            <person name="Huang M.Z."/>
            <person name="Huang L."/>
            <person name="Peng D.H."/>
            <person name="Luo Y.B."/>
            <person name="Zou S.Q."/>
            <person name="Chen S.P."/>
            <person name="Lan S."/>
            <person name="Tsai W.C."/>
            <person name="Van de Peer Y."/>
            <person name="Liu Z.J."/>
        </authorList>
    </citation>
    <scope>NUCLEOTIDE SEQUENCE [LARGE SCALE GENOMIC DNA]</scope>
    <source>
        <strain evidence="1">Lor287</strain>
    </source>
</reference>